<dbReference type="InterPro" id="IPR000182">
    <property type="entry name" value="GNAT_dom"/>
</dbReference>
<evidence type="ECO:0000313" key="3">
    <source>
        <dbReference type="Proteomes" id="UP000051580"/>
    </source>
</evidence>
<sequence length="149" mass="16729">MITYHLLTPHSPEWSTAATQIGAIDWPAGAHLAKLMQTATWQPWERVIYATNDAKMAGFCALLAEDIVPDTPYTPFVSSVYVNPANRGQGISLRLVQEAEKAAQAADIDGLYIVTRHVGLYEHLDYELVDRRNDRFGRLNRILYKSLNA</sequence>
<dbReference type="Proteomes" id="UP000051580">
    <property type="component" value="Unassembled WGS sequence"/>
</dbReference>
<proteinExistence type="predicted"/>
<accession>A0A0R1UUR8</accession>
<dbReference type="EMBL" id="AZFS01000023">
    <property type="protein sequence ID" value="KRL96896.1"/>
    <property type="molecule type" value="Genomic_DNA"/>
</dbReference>
<dbReference type="RefSeq" id="WP_057732072.1">
    <property type="nucleotide sequence ID" value="NZ_AZFS01000023.1"/>
</dbReference>
<dbReference type="PATRIC" id="fig|1423753.3.peg.1908"/>
<dbReference type="SUPFAM" id="SSF55729">
    <property type="entry name" value="Acyl-CoA N-acyltransferases (Nat)"/>
    <property type="match status" value="1"/>
</dbReference>
<dbReference type="PROSITE" id="PS51186">
    <property type="entry name" value="GNAT"/>
    <property type="match status" value="1"/>
</dbReference>
<dbReference type="InterPro" id="IPR016181">
    <property type="entry name" value="Acyl_CoA_acyltransferase"/>
</dbReference>
<evidence type="ECO:0000313" key="2">
    <source>
        <dbReference type="EMBL" id="KRL96896.1"/>
    </source>
</evidence>
<protein>
    <recommendedName>
        <fullName evidence="1">N-acetyltransferase domain-containing protein</fullName>
    </recommendedName>
</protein>
<dbReference type="CDD" id="cd04301">
    <property type="entry name" value="NAT_SF"/>
    <property type="match status" value="1"/>
</dbReference>
<dbReference type="STRING" id="1423753.FD28_GL001825"/>
<reference evidence="2 3" key="1">
    <citation type="journal article" date="2015" name="Genome Announc.">
        <title>Expanding the biotechnology potential of lactobacilli through comparative genomics of 213 strains and associated genera.</title>
        <authorList>
            <person name="Sun Z."/>
            <person name="Harris H.M."/>
            <person name="McCann A."/>
            <person name="Guo C."/>
            <person name="Argimon S."/>
            <person name="Zhang W."/>
            <person name="Yang X."/>
            <person name="Jeffery I.B."/>
            <person name="Cooney J.C."/>
            <person name="Kagawa T.F."/>
            <person name="Liu W."/>
            <person name="Song Y."/>
            <person name="Salvetti E."/>
            <person name="Wrobel A."/>
            <person name="Rasinkangas P."/>
            <person name="Parkhill J."/>
            <person name="Rea M.C."/>
            <person name="O'Sullivan O."/>
            <person name="Ritari J."/>
            <person name="Douillard F.P."/>
            <person name="Paul Ross R."/>
            <person name="Yang R."/>
            <person name="Briner A.E."/>
            <person name="Felis G.E."/>
            <person name="de Vos W.M."/>
            <person name="Barrangou R."/>
            <person name="Klaenhammer T.R."/>
            <person name="Caufield P.W."/>
            <person name="Cui Y."/>
            <person name="Zhang H."/>
            <person name="O'Toole P.W."/>
        </authorList>
    </citation>
    <scope>NUCLEOTIDE SEQUENCE [LARGE SCALE GENOMIC DNA]</scope>
    <source>
        <strain evidence="2 3">DSM 16381</strain>
    </source>
</reference>
<comment type="caution">
    <text evidence="2">The sequence shown here is derived from an EMBL/GenBank/DDBJ whole genome shotgun (WGS) entry which is preliminary data.</text>
</comment>
<dbReference type="AlphaFoldDB" id="A0A0R1UUR8"/>
<dbReference type="Gene3D" id="3.40.630.30">
    <property type="match status" value="1"/>
</dbReference>
<organism evidence="2 3">
    <name type="scientific">Levilactobacillus hammesii DSM 16381</name>
    <dbReference type="NCBI Taxonomy" id="1423753"/>
    <lineage>
        <taxon>Bacteria</taxon>
        <taxon>Bacillati</taxon>
        <taxon>Bacillota</taxon>
        <taxon>Bacilli</taxon>
        <taxon>Lactobacillales</taxon>
        <taxon>Lactobacillaceae</taxon>
        <taxon>Levilactobacillus</taxon>
    </lineage>
</organism>
<feature type="domain" description="N-acetyltransferase" evidence="1">
    <location>
        <begin position="2"/>
        <end position="149"/>
    </location>
</feature>
<name>A0A0R1UUR8_9LACO</name>
<dbReference type="Pfam" id="PF13508">
    <property type="entry name" value="Acetyltransf_7"/>
    <property type="match status" value="1"/>
</dbReference>
<dbReference type="GO" id="GO:0016747">
    <property type="term" value="F:acyltransferase activity, transferring groups other than amino-acyl groups"/>
    <property type="evidence" value="ECO:0007669"/>
    <property type="project" value="InterPro"/>
</dbReference>
<evidence type="ECO:0000259" key="1">
    <source>
        <dbReference type="PROSITE" id="PS51186"/>
    </source>
</evidence>
<gene>
    <name evidence="2" type="ORF">FD28_GL001825</name>
</gene>
<keyword evidence="3" id="KW-1185">Reference proteome</keyword>